<accession>W2S442</accession>
<feature type="region of interest" description="Disordered" evidence="6">
    <location>
        <begin position="139"/>
        <end position="182"/>
    </location>
</feature>
<feature type="transmembrane region" description="Helical" evidence="7">
    <location>
        <begin position="286"/>
        <end position="307"/>
    </location>
</feature>
<protein>
    <recommendedName>
        <fullName evidence="8">Phosphatidic acid phosphatase type 2/haloperoxidase domain-containing protein</fullName>
    </recommendedName>
</protein>
<dbReference type="GO" id="GO:0006644">
    <property type="term" value="P:phospholipid metabolic process"/>
    <property type="evidence" value="ECO:0007669"/>
    <property type="project" value="InterPro"/>
</dbReference>
<evidence type="ECO:0000256" key="3">
    <source>
        <dbReference type="ARBA" id="ARBA00022692"/>
    </source>
</evidence>
<dbReference type="AlphaFoldDB" id="W2S442"/>
<feature type="region of interest" description="Disordered" evidence="6">
    <location>
        <begin position="513"/>
        <end position="661"/>
    </location>
</feature>
<feature type="region of interest" description="Disordered" evidence="6">
    <location>
        <begin position="1"/>
        <end position="121"/>
    </location>
</feature>
<feature type="transmembrane region" description="Helical" evidence="7">
    <location>
        <begin position="420"/>
        <end position="441"/>
    </location>
</feature>
<feature type="compositionally biased region" description="Polar residues" evidence="6">
    <location>
        <begin position="63"/>
        <end position="72"/>
    </location>
</feature>
<name>W2S442_CYPE1</name>
<dbReference type="Proteomes" id="UP000030752">
    <property type="component" value="Unassembled WGS sequence"/>
</dbReference>
<dbReference type="RefSeq" id="XP_008714559.1">
    <property type="nucleotide sequence ID" value="XM_008716337.1"/>
</dbReference>
<evidence type="ECO:0000256" key="4">
    <source>
        <dbReference type="ARBA" id="ARBA00022989"/>
    </source>
</evidence>
<feature type="compositionally biased region" description="Polar residues" evidence="6">
    <location>
        <begin position="561"/>
        <end position="570"/>
    </location>
</feature>
<feature type="compositionally biased region" description="Polar residues" evidence="6">
    <location>
        <begin position="81"/>
        <end position="92"/>
    </location>
</feature>
<dbReference type="STRING" id="1220924.W2S442"/>
<dbReference type="SMART" id="SM00014">
    <property type="entry name" value="acidPPc"/>
    <property type="match status" value="1"/>
</dbReference>
<feature type="transmembrane region" description="Helical" evidence="7">
    <location>
        <begin position="254"/>
        <end position="274"/>
    </location>
</feature>
<dbReference type="FunFam" id="1.20.144.10:FF:000035">
    <property type="entry name" value="Putative Lipid phosphate phosphatase 1"/>
    <property type="match status" value="1"/>
</dbReference>
<reference evidence="9 10" key="1">
    <citation type="submission" date="2013-03" db="EMBL/GenBank/DDBJ databases">
        <title>The Genome Sequence of Phialophora europaea CBS 101466.</title>
        <authorList>
            <consortium name="The Broad Institute Genomics Platform"/>
            <person name="Cuomo C."/>
            <person name="de Hoog S."/>
            <person name="Gorbushina A."/>
            <person name="Walker B."/>
            <person name="Young S.K."/>
            <person name="Zeng Q."/>
            <person name="Gargeya S."/>
            <person name="Fitzgerald M."/>
            <person name="Haas B."/>
            <person name="Abouelleil A."/>
            <person name="Allen A.W."/>
            <person name="Alvarado L."/>
            <person name="Arachchi H.M."/>
            <person name="Berlin A.M."/>
            <person name="Chapman S.B."/>
            <person name="Gainer-Dewar J."/>
            <person name="Goldberg J."/>
            <person name="Griggs A."/>
            <person name="Gujja S."/>
            <person name="Hansen M."/>
            <person name="Howarth C."/>
            <person name="Imamovic A."/>
            <person name="Ireland A."/>
            <person name="Larimer J."/>
            <person name="McCowan C."/>
            <person name="Murphy C."/>
            <person name="Pearson M."/>
            <person name="Poon T.W."/>
            <person name="Priest M."/>
            <person name="Roberts A."/>
            <person name="Saif S."/>
            <person name="Shea T."/>
            <person name="Sisk P."/>
            <person name="Sykes S."/>
            <person name="Wortman J."/>
            <person name="Nusbaum C."/>
            <person name="Birren B."/>
        </authorList>
    </citation>
    <scope>NUCLEOTIDE SEQUENCE [LARGE SCALE GENOMIC DNA]</scope>
    <source>
        <strain evidence="9 10">CBS 101466</strain>
    </source>
</reference>
<comment type="similarity">
    <text evidence="2">Belongs to the PA-phosphatase related phosphoesterase family.</text>
</comment>
<feature type="compositionally biased region" description="Basic and acidic residues" evidence="6">
    <location>
        <begin position="536"/>
        <end position="546"/>
    </location>
</feature>
<evidence type="ECO:0000256" key="1">
    <source>
        <dbReference type="ARBA" id="ARBA00004141"/>
    </source>
</evidence>
<dbReference type="InterPro" id="IPR036938">
    <property type="entry name" value="PAP2/HPO_sf"/>
</dbReference>
<feature type="compositionally biased region" description="Basic and acidic residues" evidence="6">
    <location>
        <begin position="48"/>
        <end position="62"/>
    </location>
</feature>
<dbReference type="GeneID" id="19969320"/>
<dbReference type="PANTHER" id="PTHR10165">
    <property type="entry name" value="LIPID PHOSPHATE PHOSPHATASE"/>
    <property type="match status" value="1"/>
</dbReference>
<keyword evidence="4 7" id="KW-1133">Transmembrane helix</keyword>
<evidence type="ECO:0000256" key="7">
    <source>
        <dbReference type="SAM" id="Phobius"/>
    </source>
</evidence>
<sequence length="661" mass="72821">MNLFSRRRRDYDSDEVTPPGTRHNVARGTHGEHGNGTAAHHSTTHGAFDNDRSGYHMDDHQGVHTNGRNPVSTGDRHATPLNDSHGINTSNHHGPLSHDRHATHTNGYHGDYTNDRHDIHGDNRYDNRYNDGRYNDNHYNTQRNDRHTTHNRGGFFSRFNKATKPRKQQKQRKQRASRPLFDIDSGNFNRRPSFGQWLKFTWLDLLTMAAMGAVGLGVYNADPAPSRSFPITFNDGEVVYPQFAYPLRNEIVPIWLAALLASLIPIFIILCMQIRIRSFWDVNNAIIGLLYSLICAAVFQVFVKWLIGGMRPHFLVVCDPDPAIVSAAQGSGNGFQNIMFDRSICRGDRNQINDALESMPSGHSTAAFAGFMFLYFYLNAKLKVFSNYHPAMWKLLAVYAPVLGATLIAGAMTIDEFHHWYDVLMGAVIGTVMAASAYRMVYASLFDFRFNHVPLTRHTPFSFGAGPAGAGGFESSVFSRKAGWGYEEAYGGAPFDAAYHLRDQVAGFNTTVHPGAGKEGSGLSNGHGNDHGFGSGRDHKPGDVEHNAATATAARGGTGILNGNRSNVTDSTHHHHSGTGPLTGNRHNVSDSTNHRTSPGMMTEGRANATDGPLHHGSGPETTTTNRGGADWGYPEGAGEPDRYRQHRKSIERKALPTVPT</sequence>
<keyword evidence="5 7" id="KW-0472">Membrane</keyword>
<dbReference type="GO" id="GO:0046839">
    <property type="term" value="P:phospholipid dephosphorylation"/>
    <property type="evidence" value="ECO:0007669"/>
    <property type="project" value="TreeGrafter"/>
</dbReference>
<dbReference type="eggNOG" id="KOG3030">
    <property type="taxonomic scope" value="Eukaryota"/>
</dbReference>
<feature type="domain" description="Phosphatidic acid phosphatase type 2/haloperoxidase" evidence="8">
    <location>
        <begin position="287"/>
        <end position="438"/>
    </location>
</feature>
<feature type="compositionally biased region" description="Polar residues" evidence="6">
    <location>
        <begin position="585"/>
        <end position="597"/>
    </location>
</feature>
<dbReference type="VEuPathDB" id="FungiDB:HMPREF1541_01981"/>
<dbReference type="InterPro" id="IPR043216">
    <property type="entry name" value="PAP-like"/>
</dbReference>
<feature type="transmembrane region" description="Helical" evidence="7">
    <location>
        <begin position="362"/>
        <end position="380"/>
    </location>
</feature>
<dbReference type="InterPro" id="IPR000326">
    <property type="entry name" value="PAP2/HPO"/>
</dbReference>
<dbReference type="InParanoid" id="W2S442"/>
<feature type="transmembrane region" description="Helical" evidence="7">
    <location>
        <begin position="200"/>
        <end position="219"/>
    </location>
</feature>
<dbReference type="EMBL" id="KB822718">
    <property type="protein sequence ID" value="ETN42823.1"/>
    <property type="molecule type" value="Genomic_DNA"/>
</dbReference>
<dbReference type="GO" id="GO:0016020">
    <property type="term" value="C:membrane"/>
    <property type="evidence" value="ECO:0007669"/>
    <property type="project" value="UniProtKB-SubCell"/>
</dbReference>
<proteinExistence type="inferred from homology"/>
<feature type="compositionally biased region" description="Gly residues" evidence="6">
    <location>
        <begin position="517"/>
        <end position="535"/>
    </location>
</feature>
<evidence type="ECO:0000313" key="10">
    <source>
        <dbReference type="Proteomes" id="UP000030752"/>
    </source>
</evidence>
<keyword evidence="3 7" id="KW-0812">Transmembrane</keyword>
<comment type="subcellular location">
    <subcellularLocation>
        <location evidence="1">Membrane</location>
        <topology evidence="1">Multi-pass membrane protein</topology>
    </subcellularLocation>
</comment>
<gene>
    <name evidence="9" type="ORF">HMPREF1541_01981</name>
</gene>
<dbReference type="SUPFAM" id="SSF48317">
    <property type="entry name" value="Acid phosphatase/Vanadium-dependent haloperoxidase"/>
    <property type="match status" value="1"/>
</dbReference>
<evidence type="ECO:0000256" key="2">
    <source>
        <dbReference type="ARBA" id="ARBA00008816"/>
    </source>
</evidence>
<feature type="compositionally biased region" description="Basic and acidic residues" evidence="6">
    <location>
        <begin position="112"/>
        <end position="121"/>
    </location>
</feature>
<organism evidence="9 10">
    <name type="scientific">Cyphellophora europaea (strain CBS 101466)</name>
    <name type="common">Phialophora europaea</name>
    <dbReference type="NCBI Taxonomy" id="1220924"/>
    <lineage>
        <taxon>Eukaryota</taxon>
        <taxon>Fungi</taxon>
        <taxon>Dikarya</taxon>
        <taxon>Ascomycota</taxon>
        <taxon>Pezizomycotina</taxon>
        <taxon>Eurotiomycetes</taxon>
        <taxon>Chaetothyriomycetidae</taxon>
        <taxon>Chaetothyriales</taxon>
        <taxon>Cyphellophoraceae</taxon>
        <taxon>Cyphellophora</taxon>
    </lineage>
</organism>
<evidence type="ECO:0000259" key="8">
    <source>
        <dbReference type="SMART" id="SM00014"/>
    </source>
</evidence>
<feature type="compositionally biased region" description="Basic residues" evidence="6">
    <location>
        <begin position="161"/>
        <end position="176"/>
    </location>
</feature>
<evidence type="ECO:0000256" key="6">
    <source>
        <dbReference type="SAM" id="MobiDB-lite"/>
    </source>
</evidence>
<evidence type="ECO:0000313" key="9">
    <source>
        <dbReference type="EMBL" id="ETN42823.1"/>
    </source>
</evidence>
<keyword evidence="10" id="KW-1185">Reference proteome</keyword>
<dbReference type="Gene3D" id="1.20.144.10">
    <property type="entry name" value="Phosphatidic acid phosphatase type 2/haloperoxidase"/>
    <property type="match status" value="1"/>
</dbReference>
<dbReference type="Pfam" id="PF01569">
    <property type="entry name" value="PAP2"/>
    <property type="match status" value="1"/>
</dbReference>
<feature type="transmembrane region" description="Helical" evidence="7">
    <location>
        <begin position="392"/>
        <end position="414"/>
    </location>
</feature>
<dbReference type="HOGENOM" id="CLU_415053_0_0_1"/>
<dbReference type="OrthoDB" id="10030083at2759"/>
<dbReference type="CDD" id="cd03390">
    <property type="entry name" value="PAP2_containing_1_like"/>
    <property type="match status" value="1"/>
</dbReference>
<dbReference type="PANTHER" id="PTHR10165:SF84">
    <property type="entry name" value="PHOSPHATIDIC ACID PHOSPHATASE BETA"/>
    <property type="match status" value="1"/>
</dbReference>
<dbReference type="GO" id="GO:0008195">
    <property type="term" value="F:phosphatidate phosphatase activity"/>
    <property type="evidence" value="ECO:0007669"/>
    <property type="project" value="TreeGrafter"/>
</dbReference>
<evidence type="ECO:0000256" key="5">
    <source>
        <dbReference type="ARBA" id="ARBA00023136"/>
    </source>
</evidence>